<evidence type="ECO:0000313" key="7">
    <source>
        <dbReference type="EMBL" id="MBP3967071.1"/>
    </source>
</evidence>
<keyword evidence="5 6" id="KW-0472">Membrane</keyword>
<dbReference type="InterPro" id="IPR010070">
    <property type="entry name" value="YjcZ-like"/>
</dbReference>
<feature type="transmembrane region" description="Helical" evidence="6">
    <location>
        <begin position="12"/>
        <end position="29"/>
    </location>
</feature>
<keyword evidence="3 6" id="KW-0812">Transmembrane</keyword>
<evidence type="ECO:0000256" key="6">
    <source>
        <dbReference type="SAM" id="Phobius"/>
    </source>
</evidence>
<comment type="similarity">
    <text evidence="2">Belongs to the SscA family.</text>
</comment>
<evidence type="ECO:0000313" key="8">
    <source>
        <dbReference type="Proteomes" id="UP000673394"/>
    </source>
</evidence>
<sequence length="30" mass="3188">MGNMGHGSHTSAALILVLFILLIIVSKGFF</sequence>
<accession>A0ABS5CMH8</accession>
<evidence type="ECO:0000256" key="4">
    <source>
        <dbReference type="ARBA" id="ARBA00022989"/>
    </source>
</evidence>
<dbReference type="Proteomes" id="UP000673394">
    <property type="component" value="Unassembled WGS sequence"/>
</dbReference>
<comment type="subcellular location">
    <subcellularLocation>
        <location evidence="1">Membrane</location>
    </subcellularLocation>
</comment>
<keyword evidence="4 6" id="KW-1133">Transmembrane helix</keyword>
<dbReference type="Pfam" id="PF09680">
    <property type="entry name" value="YjcZ_2"/>
    <property type="match status" value="1"/>
</dbReference>
<reference evidence="7 8" key="1">
    <citation type="submission" date="2021-04" db="EMBL/GenBank/DDBJ databases">
        <title>Paenibacillus sp. DLE-14 whole genome sequence.</title>
        <authorList>
            <person name="Ham Y.J."/>
        </authorList>
    </citation>
    <scope>NUCLEOTIDE SEQUENCE [LARGE SCALE GENOMIC DNA]</scope>
    <source>
        <strain evidence="7 8">DLE-14</strain>
    </source>
</reference>
<protein>
    <submittedName>
        <fullName evidence="7">YjcZ family sporulation protein</fullName>
    </submittedName>
</protein>
<gene>
    <name evidence="7" type="ORF">I8J30_30775</name>
</gene>
<evidence type="ECO:0000256" key="2">
    <source>
        <dbReference type="ARBA" id="ARBA00010221"/>
    </source>
</evidence>
<dbReference type="NCBIfam" id="TIGR01732">
    <property type="entry name" value="tiny_TM_bacill"/>
    <property type="match status" value="1"/>
</dbReference>
<name>A0ABS5CMH8_9BACL</name>
<evidence type="ECO:0000256" key="1">
    <source>
        <dbReference type="ARBA" id="ARBA00004370"/>
    </source>
</evidence>
<comment type="caution">
    <text evidence="7">The sequence shown here is derived from an EMBL/GenBank/DDBJ whole genome shotgun (WGS) entry which is preliminary data.</text>
</comment>
<evidence type="ECO:0000256" key="3">
    <source>
        <dbReference type="ARBA" id="ARBA00022692"/>
    </source>
</evidence>
<dbReference type="RefSeq" id="WP_091220657.1">
    <property type="nucleotide sequence ID" value="NZ_JAGKSP010000030.1"/>
</dbReference>
<proteinExistence type="inferred from homology"/>
<dbReference type="EMBL" id="JAGKSP010000030">
    <property type="protein sequence ID" value="MBP3967071.1"/>
    <property type="molecule type" value="Genomic_DNA"/>
</dbReference>
<organism evidence="7 8">
    <name type="scientific">Paenibacillus lignilyticus</name>
    <dbReference type="NCBI Taxonomy" id="1172615"/>
    <lineage>
        <taxon>Bacteria</taxon>
        <taxon>Bacillati</taxon>
        <taxon>Bacillota</taxon>
        <taxon>Bacilli</taxon>
        <taxon>Bacillales</taxon>
        <taxon>Paenibacillaceae</taxon>
        <taxon>Paenibacillus</taxon>
    </lineage>
</organism>
<keyword evidence="8" id="KW-1185">Reference proteome</keyword>
<evidence type="ECO:0000256" key="5">
    <source>
        <dbReference type="ARBA" id="ARBA00023136"/>
    </source>
</evidence>